<dbReference type="CTD" id="36373993"/>
<reference evidence="1" key="2">
    <citation type="submission" date="2014-09" db="EMBL/GenBank/DDBJ databases">
        <authorList>
            <person name="Aslett A.Martin."/>
        </authorList>
    </citation>
    <scope>NUCLEOTIDE SEQUENCE</scope>
    <source>
        <strain evidence="1">ED321 Heterogonic</strain>
    </source>
</reference>
<dbReference type="WormBase" id="SRAE_0000073900">
    <property type="protein sequence ID" value="SRP09655"/>
    <property type="gene ID" value="WBGene00256496"/>
</dbReference>
<dbReference type="EMBL" id="LN609423">
    <property type="protein sequence ID" value="CEF61622.1"/>
    <property type="molecule type" value="Genomic_DNA"/>
</dbReference>
<reference evidence="2" key="1">
    <citation type="submission" date="2014-09" db="EMBL/GenBank/DDBJ databases">
        <authorList>
            <person name="Martin A.A."/>
        </authorList>
    </citation>
    <scope>NUCLEOTIDE SEQUENCE</scope>
    <source>
        <strain evidence="2">ED321</strain>
    </source>
</reference>
<dbReference type="WBParaSite" id="SRAE_0000073900.1">
    <property type="protein sequence ID" value="SRAE_0000073900.1"/>
    <property type="gene ID" value="WBGene00256496"/>
</dbReference>
<dbReference type="GeneID" id="36373993"/>
<dbReference type="RefSeq" id="XP_024500830.1">
    <property type="nucleotide sequence ID" value="XM_024646676.1"/>
</dbReference>
<evidence type="ECO:0000313" key="4">
    <source>
        <dbReference type="WormBase" id="SRAE_0000073900"/>
    </source>
</evidence>
<dbReference type="Proteomes" id="UP000035682">
    <property type="component" value="Unplaced"/>
</dbReference>
<proteinExistence type="predicted"/>
<dbReference type="OrthoDB" id="6629194at2759"/>
<gene>
    <name evidence="1 3 4" type="ORF">SRAE_0000073900</name>
</gene>
<evidence type="ECO:0000313" key="2">
    <source>
        <dbReference type="Proteomes" id="UP000035682"/>
    </source>
</evidence>
<accession>A0A090L0G8</accession>
<evidence type="ECO:0000313" key="3">
    <source>
        <dbReference type="WBParaSite" id="SRAE_0000073900.1"/>
    </source>
</evidence>
<protein>
    <submittedName>
        <fullName evidence="1 3">Uncharacterized protein</fullName>
    </submittedName>
</protein>
<reference evidence="3" key="3">
    <citation type="submission" date="2020-12" db="UniProtKB">
        <authorList>
            <consortium name="WormBaseParasite"/>
        </authorList>
    </citation>
    <scope>IDENTIFICATION</scope>
</reference>
<dbReference type="AlphaFoldDB" id="A0A090L0G8"/>
<evidence type="ECO:0000313" key="1">
    <source>
        <dbReference type="EMBL" id="CEF61622.1"/>
    </source>
</evidence>
<keyword evidence="2" id="KW-1185">Reference proteome</keyword>
<organism evidence="1">
    <name type="scientific">Strongyloides ratti</name>
    <name type="common">Parasitic roundworm</name>
    <dbReference type="NCBI Taxonomy" id="34506"/>
    <lineage>
        <taxon>Eukaryota</taxon>
        <taxon>Metazoa</taxon>
        <taxon>Ecdysozoa</taxon>
        <taxon>Nematoda</taxon>
        <taxon>Chromadorea</taxon>
        <taxon>Rhabditida</taxon>
        <taxon>Tylenchina</taxon>
        <taxon>Panagrolaimomorpha</taxon>
        <taxon>Strongyloidoidea</taxon>
        <taxon>Strongyloididae</taxon>
        <taxon>Strongyloides</taxon>
    </lineage>
</organism>
<name>A0A090L0G8_STRRB</name>
<sequence length="75" mass="8697">MEYFLKKECSNEHEMKLQFGKQIRWRIYIKECRAESGIMNFAEKEASKLLHGNSISSMKTNEETSLFDSTTDGGI</sequence>